<gene>
    <name evidence="2" type="ORF">C7960_0248</name>
    <name evidence="1" type="ORF">SAMN06295989_101215</name>
</gene>
<evidence type="ECO:0000313" key="1">
    <source>
        <dbReference type="EMBL" id="SNY00287.1"/>
    </source>
</evidence>
<dbReference type="EMBL" id="SMMS01000001">
    <property type="protein sequence ID" value="TCL11145.1"/>
    <property type="molecule type" value="Genomic_DNA"/>
</dbReference>
<reference evidence="1" key="2">
    <citation type="submission" date="2017-09" db="EMBL/GenBank/DDBJ databases">
        <authorList>
            <person name="Ehlers B."/>
            <person name="Leendertz F.H."/>
        </authorList>
    </citation>
    <scope>NUCLEOTIDE SEQUENCE [LARGE SCALE GENOMIC DNA]</scope>
    <source>
        <strain evidence="1">WG-1MB</strain>
    </source>
</reference>
<dbReference type="SUPFAM" id="SSF54285">
    <property type="entry name" value="MoaD/ThiS"/>
    <property type="match status" value="1"/>
</dbReference>
<name>A0A285EMT9_9EURY</name>
<keyword evidence="3" id="KW-1185">Reference proteome</keyword>
<evidence type="ECO:0000313" key="4">
    <source>
        <dbReference type="Proteomes" id="UP000295404"/>
    </source>
</evidence>
<reference evidence="3" key="1">
    <citation type="submission" date="2017-09" db="EMBL/GenBank/DDBJ databases">
        <authorList>
            <person name="Varghese N."/>
            <person name="Submissions S."/>
        </authorList>
    </citation>
    <scope>NUCLEOTIDE SEQUENCE [LARGE SCALE GENOMIC DNA]</scope>
    <source>
        <strain evidence="3">WG-1MB</strain>
    </source>
</reference>
<reference evidence="2 4" key="3">
    <citation type="submission" date="2019-03" db="EMBL/GenBank/DDBJ databases">
        <title>Subsurface microbial communities from deep shales in Ohio and West Virginia, USA.</title>
        <authorList>
            <person name="Wrighton K."/>
        </authorList>
    </citation>
    <scope>NUCLEOTIDE SEQUENCE [LARGE SCALE GENOMIC DNA]</scope>
    <source>
        <strain evidence="2 4">WG1_MB</strain>
    </source>
</reference>
<dbReference type="InterPro" id="IPR016155">
    <property type="entry name" value="Mopterin_synth/thiamin_S_b"/>
</dbReference>
<protein>
    <recommendedName>
        <fullName evidence="5">Sulfur carrier protein</fullName>
    </recommendedName>
</protein>
<evidence type="ECO:0000313" key="2">
    <source>
        <dbReference type="EMBL" id="TCL11145.1"/>
    </source>
</evidence>
<evidence type="ECO:0008006" key="5">
    <source>
        <dbReference type="Google" id="ProtNLM"/>
    </source>
</evidence>
<proteinExistence type="predicted"/>
<dbReference type="EMBL" id="OBDR01000001">
    <property type="protein sequence ID" value="SNY00287.1"/>
    <property type="molecule type" value="Genomic_DNA"/>
</dbReference>
<evidence type="ECO:0000313" key="3">
    <source>
        <dbReference type="Proteomes" id="UP000217726"/>
    </source>
</evidence>
<dbReference type="Gene3D" id="3.10.20.30">
    <property type="match status" value="1"/>
</dbReference>
<sequence>MILNLSDNYIEILADSIPLKDVLEMADINPLSVIVAREGTVIPVETTVYSEDTLQVYRISHGG</sequence>
<dbReference type="Proteomes" id="UP000217726">
    <property type="component" value="Unassembled WGS sequence"/>
</dbReference>
<accession>A0A285EMT9</accession>
<organism evidence="1 3">
    <name type="scientific">Methanohalophilus euhalobius</name>
    <dbReference type="NCBI Taxonomy" id="51203"/>
    <lineage>
        <taxon>Archaea</taxon>
        <taxon>Methanobacteriati</taxon>
        <taxon>Methanobacteriota</taxon>
        <taxon>Stenosarchaea group</taxon>
        <taxon>Methanomicrobia</taxon>
        <taxon>Methanosarcinales</taxon>
        <taxon>Methanosarcinaceae</taxon>
        <taxon>Methanohalophilus</taxon>
    </lineage>
</organism>
<dbReference type="InterPro" id="IPR012675">
    <property type="entry name" value="Beta-grasp_dom_sf"/>
</dbReference>
<dbReference type="AlphaFoldDB" id="A0A285EMT9"/>
<dbReference type="Proteomes" id="UP000295404">
    <property type="component" value="Unassembled WGS sequence"/>
</dbReference>